<dbReference type="InterPro" id="IPR000214">
    <property type="entry name" value="Znf_DNA_glyclase/AP_lyase"/>
</dbReference>
<evidence type="ECO:0000256" key="7">
    <source>
        <dbReference type="ARBA" id="ARBA00022801"/>
    </source>
</evidence>
<dbReference type="InterPro" id="IPR015886">
    <property type="entry name" value="H2TH_FPG"/>
</dbReference>
<keyword evidence="19" id="KW-1185">Reference proteome</keyword>
<dbReference type="Proteomes" id="UP001501337">
    <property type="component" value="Unassembled WGS sequence"/>
</dbReference>
<dbReference type="Gene3D" id="3.20.190.10">
    <property type="entry name" value="MutM-like, N-terminal"/>
    <property type="match status" value="1"/>
</dbReference>
<dbReference type="SUPFAM" id="SSF81624">
    <property type="entry name" value="N-terminal domain of MutM-like DNA repair proteins"/>
    <property type="match status" value="1"/>
</dbReference>
<evidence type="ECO:0000256" key="14">
    <source>
        <dbReference type="ARBA" id="ARBA00044632"/>
    </source>
</evidence>
<sequence length="288" mass="32015">MPELPEVETTRRGLEPHVTGRRVHRVEIRDSRLRWPIPDTLAVTVTGSLITGIRRRAKYLIIDLQRPGGGYAGLIVHLGMSGSLRICPASTPVKKHDHVDIVLEDRAHPQGEAMIMRYNDPRRFGSWHLLGPTNTAEEEASHWLLKALGPEPLSDAFDGAYLYRRSKGVRTAVKSFLMNQDIVVGVGNIYANEALFQAGILPTRKAGLISAVRYDRLAEAIKFRLQQSIEQGGTTLRDFVGGDGKPGYFQQSLQVYGRGGLACPGCAAILHDIRLNQRTTVYCKHCQR</sequence>
<evidence type="ECO:0000256" key="4">
    <source>
        <dbReference type="ARBA" id="ARBA00022723"/>
    </source>
</evidence>
<keyword evidence="5 15" id="KW-0227">DNA damage</keyword>
<proteinExistence type="inferred from homology"/>
<comment type="cofactor">
    <cofactor evidence="15">
        <name>Zn(2+)</name>
        <dbReference type="ChEBI" id="CHEBI:29105"/>
    </cofactor>
    <text evidence="15">Binds 1 zinc ion per subunit.</text>
</comment>
<feature type="active site" description="Proton donor" evidence="15">
    <location>
        <position position="3"/>
    </location>
</feature>
<reference evidence="19" key="1">
    <citation type="journal article" date="2019" name="Int. J. Syst. Evol. Microbiol.">
        <title>The Global Catalogue of Microorganisms (GCM) 10K type strain sequencing project: providing services to taxonomists for standard genome sequencing and annotation.</title>
        <authorList>
            <consortium name="The Broad Institute Genomics Platform"/>
            <consortium name="The Broad Institute Genome Sequencing Center for Infectious Disease"/>
            <person name="Wu L."/>
            <person name="Ma J."/>
        </authorList>
    </citation>
    <scope>NUCLEOTIDE SEQUENCE [LARGE SCALE GENOMIC DNA]</scope>
    <source>
        <strain evidence="19">JCM 17555</strain>
    </source>
</reference>
<keyword evidence="6 15" id="KW-0863">Zinc-finger</keyword>
<gene>
    <name evidence="15 18" type="primary">mutM</name>
    <name evidence="15" type="synonym">fpg</name>
    <name evidence="18" type="ORF">GCM10022278_24690</name>
</gene>
<organism evidence="18 19">
    <name type="scientific">Allohahella marinimesophila</name>
    <dbReference type="NCBI Taxonomy" id="1054972"/>
    <lineage>
        <taxon>Bacteria</taxon>
        <taxon>Pseudomonadati</taxon>
        <taxon>Pseudomonadota</taxon>
        <taxon>Gammaproteobacteria</taxon>
        <taxon>Oceanospirillales</taxon>
        <taxon>Hahellaceae</taxon>
        <taxon>Allohahella</taxon>
    </lineage>
</organism>
<evidence type="ECO:0000256" key="13">
    <source>
        <dbReference type="ARBA" id="ARBA00023295"/>
    </source>
</evidence>
<evidence type="ECO:0000259" key="17">
    <source>
        <dbReference type="PROSITE" id="PS51068"/>
    </source>
</evidence>
<dbReference type="InterPro" id="IPR015887">
    <property type="entry name" value="DNA_glyclase_Znf_dom_DNA_BS"/>
</dbReference>
<name>A0ABP7PHT2_9GAMM</name>
<evidence type="ECO:0000259" key="16">
    <source>
        <dbReference type="PROSITE" id="PS51066"/>
    </source>
</evidence>
<dbReference type="InterPro" id="IPR020629">
    <property type="entry name" value="FPG_Glyclase"/>
</dbReference>
<dbReference type="PROSITE" id="PS51068">
    <property type="entry name" value="FPG_CAT"/>
    <property type="match status" value="1"/>
</dbReference>
<keyword evidence="9 15" id="KW-0238">DNA-binding</keyword>
<feature type="binding site" evidence="15">
    <location>
        <position position="96"/>
    </location>
    <ligand>
        <name>DNA</name>
        <dbReference type="ChEBI" id="CHEBI:16991"/>
    </ligand>
</feature>
<feature type="active site" description="Proton donor; for delta-elimination activity" evidence="15">
    <location>
        <position position="278"/>
    </location>
</feature>
<comment type="subunit">
    <text evidence="3 15">Monomer.</text>
</comment>
<dbReference type="EC" id="4.2.99.18" evidence="15"/>
<dbReference type="PANTHER" id="PTHR22993">
    <property type="entry name" value="FORMAMIDOPYRIMIDINE-DNA GLYCOSYLASE"/>
    <property type="match status" value="1"/>
</dbReference>
<dbReference type="Pfam" id="PF06831">
    <property type="entry name" value="H2TH"/>
    <property type="match status" value="1"/>
</dbReference>
<comment type="catalytic activity">
    <reaction evidence="1 15">
        <text>Hydrolysis of DNA containing ring-opened 7-methylguanine residues, releasing 2,6-diamino-4-hydroxy-5-(N-methyl)formamidopyrimidine.</text>
        <dbReference type="EC" id="3.2.2.23"/>
    </reaction>
</comment>
<dbReference type="EMBL" id="BAABBO010000011">
    <property type="protein sequence ID" value="GAA3965909.1"/>
    <property type="molecule type" value="Genomic_DNA"/>
</dbReference>
<feature type="binding site" evidence="15">
    <location>
        <position position="122"/>
    </location>
    <ligand>
        <name>DNA</name>
        <dbReference type="ChEBI" id="CHEBI:16991"/>
    </ligand>
</feature>
<keyword evidence="13 15" id="KW-0326">Glycosidase</keyword>
<evidence type="ECO:0000256" key="9">
    <source>
        <dbReference type="ARBA" id="ARBA00023125"/>
    </source>
</evidence>
<dbReference type="PROSITE" id="PS51066">
    <property type="entry name" value="ZF_FPG_2"/>
    <property type="match status" value="1"/>
</dbReference>
<evidence type="ECO:0000313" key="18">
    <source>
        <dbReference type="EMBL" id="GAA3965909.1"/>
    </source>
</evidence>
<evidence type="ECO:0000256" key="3">
    <source>
        <dbReference type="ARBA" id="ARBA00011245"/>
    </source>
</evidence>
<dbReference type="PROSITE" id="PS01242">
    <property type="entry name" value="ZF_FPG_1"/>
    <property type="match status" value="1"/>
</dbReference>
<dbReference type="CDD" id="cd08966">
    <property type="entry name" value="EcFpg-like_N"/>
    <property type="match status" value="1"/>
</dbReference>
<dbReference type="GO" id="GO:0016829">
    <property type="term" value="F:lyase activity"/>
    <property type="evidence" value="ECO:0007669"/>
    <property type="project" value="UniProtKB-KW"/>
</dbReference>
<keyword evidence="4 15" id="KW-0479">Metal-binding</keyword>
<dbReference type="InterPro" id="IPR010663">
    <property type="entry name" value="Znf_FPG/IleRS"/>
</dbReference>
<evidence type="ECO:0000313" key="19">
    <source>
        <dbReference type="Proteomes" id="UP001501337"/>
    </source>
</evidence>
<dbReference type="HAMAP" id="MF_00103">
    <property type="entry name" value="Fapy_DNA_glycosyl"/>
    <property type="match status" value="1"/>
</dbReference>
<evidence type="ECO:0000256" key="5">
    <source>
        <dbReference type="ARBA" id="ARBA00022763"/>
    </source>
</evidence>
<keyword evidence="11 15" id="KW-0456">Lyase</keyword>
<dbReference type="PANTHER" id="PTHR22993:SF9">
    <property type="entry name" value="FORMAMIDOPYRIMIDINE-DNA GLYCOSYLASE"/>
    <property type="match status" value="1"/>
</dbReference>
<dbReference type="NCBIfam" id="TIGR00577">
    <property type="entry name" value="fpg"/>
    <property type="match status" value="1"/>
</dbReference>
<feature type="domain" description="Formamidopyrimidine-DNA glycosylase catalytic" evidence="17">
    <location>
        <begin position="2"/>
        <end position="125"/>
    </location>
</feature>
<accession>A0ABP7PHT2</accession>
<dbReference type="SUPFAM" id="SSF46946">
    <property type="entry name" value="S13-like H2TH domain"/>
    <property type="match status" value="1"/>
</dbReference>
<dbReference type="SMART" id="SM01232">
    <property type="entry name" value="H2TH"/>
    <property type="match status" value="1"/>
</dbReference>
<dbReference type="InterPro" id="IPR010979">
    <property type="entry name" value="Ribosomal_uS13-like_H2TH"/>
</dbReference>
<evidence type="ECO:0000256" key="12">
    <source>
        <dbReference type="ARBA" id="ARBA00023268"/>
    </source>
</evidence>
<comment type="caution">
    <text evidence="15">Lacks conserved residue(s) required for the propagation of feature annotation.</text>
</comment>
<evidence type="ECO:0000256" key="10">
    <source>
        <dbReference type="ARBA" id="ARBA00023204"/>
    </source>
</evidence>
<comment type="similarity">
    <text evidence="2 15">Belongs to the FPG family.</text>
</comment>
<dbReference type="NCBIfam" id="NF002211">
    <property type="entry name" value="PRK01103.1"/>
    <property type="match status" value="1"/>
</dbReference>
<dbReference type="RefSeq" id="WP_344806788.1">
    <property type="nucleotide sequence ID" value="NZ_BAABBO010000011.1"/>
</dbReference>
<feature type="domain" description="FPG-type" evidence="16">
    <location>
        <begin position="254"/>
        <end position="288"/>
    </location>
</feature>
<comment type="caution">
    <text evidence="18">The sequence shown here is derived from an EMBL/GenBank/DDBJ whole genome shotgun (WGS) entry which is preliminary data.</text>
</comment>
<evidence type="ECO:0000256" key="8">
    <source>
        <dbReference type="ARBA" id="ARBA00022833"/>
    </source>
</evidence>
<comment type="catalytic activity">
    <reaction evidence="14 15">
        <text>2'-deoxyribonucleotide-(2'-deoxyribose 5'-phosphate)-2'-deoxyribonucleotide-DNA = a 3'-end 2'-deoxyribonucleotide-(2,3-dehydro-2,3-deoxyribose 5'-phosphate)-DNA + a 5'-end 5'-phospho-2'-deoxyribonucleoside-DNA + H(+)</text>
        <dbReference type="Rhea" id="RHEA:66592"/>
        <dbReference type="Rhea" id="RHEA-COMP:13180"/>
        <dbReference type="Rhea" id="RHEA-COMP:16897"/>
        <dbReference type="Rhea" id="RHEA-COMP:17067"/>
        <dbReference type="ChEBI" id="CHEBI:15378"/>
        <dbReference type="ChEBI" id="CHEBI:136412"/>
        <dbReference type="ChEBI" id="CHEBI:157695"/>
        <dbReference type="ChEBI" id="CHEBI:167181"/>
        <dbReference type="EC" id="4.2.99.18"/>
    </reaction>
</comment>
<evidence type="ECO:0000256" key="1">
    <source>
        <dbReference type="ARBA" id="ARBA00001668"/>
    </source>
</evidence>
<dbReference type="EC" id="3.2.2.23" evidence="15"/>
<keyword evidence="8 15" id="KW-0862">Zinc</keyword>
<keyword evidence="12 15" id="KW-0511">Multifunctional enzyme</keyword>
<feature type="active site" description="Proton donor; for beta-elimination activity" evidence="15">
    <location>
        <position position="58"/>
    </location>
</feature>
<keyword evidence="7 15" id="KW-0378">Hydrolase</keyword>
<dbReference type="InterPro" id="IPR012319">
    <property type="entry name" value="FPG_cat"/>
</dbReference>
<keyword evidence="10 15" id="KW-0234">DNA repair</keyword>
<comment type="function">
    <text evidence="15">Involved in base excision repair of DNA damaged by oxidation or by mutagenic agents. Acts as DNA glycosylase that recognizes and removes damaged bases. Has a preference for oxidized purines, such as 7,8-dihydro-8-oxoguanine (8-oxoG). Has AP (apurinic/apyrimidinic) lyase activity and introduces nicks in the DNA strand. Cleaves the DNA backbone by beta-delta elimination to generate a single-strand break at the site of the removed base with both 3'- and 5'-phosphates.</text>
</comment>
<dbReference type="Pfam" id="PF06827">
    <property type="entry name" value="zf-FPG_IleRS"/>
    <property type="match status" value="1"/>
</dbReference>
<dbReference type="SMART" id="SM00898">
    <property type="entry name" value="Fapy_DNA_glyco"/>
    <property type="match status" value="1"/>
</dbReference>
<dbReference type="Gene3D" id="1.10.8.50">
    <property type="match status" value="1"/>
</dbReference>
<dbReference type="SUPFAM" id="SSF57716">
    <property type="entry name" value="Glucocorticoid receptor-like (DNA-binding domain)"/>
    <property type="match status" value="1"/>
</dbReference>
<evidence type="ECO:0000256" key="15">
    <source>
        <dbReference type="HAMAP-Rule" id="MF_00103"/>
    </source>
</evidence>
<dbReference type="Pfam" id="PF01149">
    <property type="entry name" value="Fapy_DNA_glyco"/>
    <property type="match status" value="1"/>
</dbReference>
<evidence type="ECO:0000256" key="2">
    <source>
        <dbReference type="ARBA" id="ARBA00009409"/>
    </source>
</evidence>
<evidence type="ECO:0000256" key="6">
    <source>
        <dbReference type="ARBA" id="ARBA00022771"/>
    </source>
</evidence>
<protein>
    <recommendedName>
        <fullName evidence="15">Formamidopyrimidine-DNA glycosylase</fullName>
        <shortName evidence="15">Fapy-DNA glycosylase</shortName>
        <ecNumber evidence="15">3.2.2.23</ecNumber>
    </recommendedName>
    <alternativeName>
        <fullName evidence="15">DNA-(apurinic or apyrimidinic site) lyase MutM</fullName>
        <shortName evidence="15">AP lyase MutM</shortName>
        <ecNumber evidence="15">4.2.99.18</ecNumber>
    </alternativeName>
</protein>
<feature type="active site" description="Schiff-base intermediate with DNA" evidence="15">
    <location>
        <position position="2"/>
    </location>
</feature>
<evidence type="ECO:0000256" key="11">
    <source>
        <dbReference type="ARBA" id="ARBA00023239"/>
    </source>
</evidence>
<dbReference type="InterPro" id="IPR035937">
    <property type="entry name" value="FPG_N"/>
</dbReference>